<comment type="caution">
    <text evidence="1">The sequence shown here is derived from an EMBL/GenBank/DDBJ whole genome shotgun (WGS) entry which is preliminary data.</text>
</comment>
<dbReference type="EMBL" id="JACANG010000009">
    <property type="protein sequence ID" value="MDM1718811.1"/>
    <property type="molecule type" value="Genomic_DNA"/>
</dbReference>
<reference evidence="1" key="2">
    <citation type="journal article" date="2022" name="Sci. Total Environ.">
        <title>Prevalence, transmission, and molecular epidemiology of tet(X)-positive bacteria among humans, animals, and environmental niches in China: An epidemiological, and genomic-based study.</title>
        <authorList>
            <person name="Dong N."/>
            <person name="Zeng Y."/>
            <person name="Cai C."/>
            <person name="Sun C."/>
            <person name="Lu J."/>
            <person name="Liu C."/>
            <person name="Zhou H."/>
            <person name="Sun Q."/>
            <person name="Shu L."/>
            <person name="Wang H."/>
            <person name="Wang Y."/>
            <person name="Wang S."/>
            <person name="Wu C."/>
            <person name="Chan E.W."/>
            <person name="Chen G."/>
            <person name="Shen Z."/>
            <person name="Chen S."/>
            <person name="Zhang R."/>
        </authorList>
    </citation>
    <scope>NUCLEOTIDE SEQUENCE</scope>
    <source>
        <strain evidence="1">DF49-4</strain>
    </source>
</reference>
<dbReference type="RefSeq" id="WP_179995052.1">
    <property type="nucleotide sequence ID" value="NZ_JACANG010000009.1"/>
</dbReference>
<sequence length="275" mass="32301">MLEHIQNLKNTLIQEFFQLYEQYEQDQIYACVLVFNEYLGVDYLAVSSQRSLFNEQEDEAQYLSEVNKWNIEKWRYRTQANNSSGLHQFKNIFADYFKQRHIYGNPLLNSNDTLQYNHLELLLDIFQQAKQSLSGAYGLDLSQILFFIHVPKQVDVEIHSAQFLNAPSALLDEFLHNKAPQTTMEQSTAQPKLKLQQVDKDLLIDLAQLLEVEPYDYLSIAHEAYLLTLEPSFIDSNLYIQRLIQHVAAMDNHEQGEFALHKEEITQRIQQFYAM</sequence>
<reference evidence="1" key="1">
    <citation type="submission" date="2020-06" db="EMBL/GenBank/DDBJ databases">
        <authorList>
            <person name="Dong N."/>
        </authorList>
    </citation>
    <scope>NUCLEOTIDE SEQUENCE</scope>
    <source>
        <strain evidence="1">DF49-4</strain>
    </source>
</reference>
<dbReference type="AlphaFoldDB" id="A0AB35LZT3"/>
<evidence type="ECO:0000313" key="1">
    <source>
        <dbReference type="EMBL" id="MDM1718811.1"/>
    </source>
</evidence>
<dbReference type="Proteomes" id="UP001174419">
    <property type="component" value="Unassembled WGS sequence"/>
</dbReference>
<protein>
    <submittedName>
        <fullName evidence="1">DUF4303 domain-containing protein</fullName>
    </submittedName>
</protein>
<accession>A0AB35LZT3</accession>
<organism evidence="1 2">
    <name type="scientific">Acinetobacter towneri</name>
    <dbReference type="NCBI Taxonomy" id="202956"/>
    <lineage>
        <taxon>Bacteria</taxon>
        <taxon>Pseudomonadati</taxon>
        <taxon>Pseudomonadota</taxon>
        <taxon>Gammaproteobacteria</taxon>
        <taxon>Moraxellales</taxon>
        <taxon>Moraxellaceae</taxon>
        <taxon>Acinetobacter</taxon>
    </lineage>
</organism>
<gene>
    <name evidence="1" type="ORF">HX110_06565</name>
</gene>
<proteinExistence type="predicted"/>
<evidence type="ECO:0000313" key="2">
    <source>
        <dbReference type="Proteomes" id="UP001174419"/>
    </source>
</evidence>
<name>A0AB35LZT3_9GAMM</name>